<organism evidence="2 3">
    <name type="scientific">Leptobrachium leishanense</name>
    <name type="common">Leishan spiny toad</name>
    <dbReference type="NCBI Taxonomy" id="445787"/>
    <lineage>
        <taxon>Eukaryota</taxon>
        <taxon>Metazoa</taxon>
        <taxon>Chordata</taxon>
        <taxon>Craniata</taxon>
        <taxon>Vertebrata</taxon>
        <taxon>Euteleostomi</taxon>
        <taxon>Amphibia</taxon>
        <taxon>Batrachia</taxon>
        <taxon>Anura</taxon>
        <taxon>Pelobatoidea</taxon>
        <taxon>Megophryidae</taxon>
        <taxon>Leptobrachium</taxon>
    </lineage>
</organism>
<dbReference type="Proteomes" id="UP000694569">
    <property type="component" value="Unplaced"/>
</dbReference>
<dbReference type="GO" id="GO:0031083">
    <property type="term" value="C:BLOC-1 complex"/>
    <property type="evidence" value="ECO:0007669"/>
    <property type="project" value="TreeGrafter"/>
</dbReference>
<evidence type="ECO:0000313" key="3">
    <source>
        <dbReference type="Proteomes" id="UP000694569"/>
    </source>
</evidence>
<evidence type="ECO:0000256" key="1">
    <source>
        <dbReference type="SAM" id="MobiDB-lite"/>
    </source>
</evidence>
<dbReference type="GeneTree" id="ENSGT00390000006790"/>
<protein>
    <recommendedName>
        <fullName evidence="4">Biogenesis of lysosome-related organelles complex 1 subunit 4</fullName>
    </recommendedName>
</protein>
<dbReference type="InterPro" id="IPR024857">
    <property type="entry name" value="Cappuccino"/>
</dbReference>
<feature type="region of interest" description="Disordered" evidence="1">
    <location>
        <begin position="1"/>
        <end position="65"/>
    </location>
</feature>
<keyword evidence="3" id="KW-1185">Reference proteome</keyword>
<reference evidence="2" key="1">
    <citation type="submission" date="2025-08" db="UniProtKB">
        <authorList>
            <consortium name="Ensembl"/>
        </authorList>
    </citation>
    <scope>IDENTIFICATION</scope>
</reference>
<dbReference type="OrthoDB" id="2372305at2759"/>
<evidence type="ECO:0008006" key="4">
    <source>
        <dbReference type="Google" id="ProtNLM"/>
    </source>
</evidence>
<dbReference type="Ensembl" id="ENSLLET00000014979.1">
    <property type="protein sequence ID" value="ENSLLEP00000014413.1"/>
    <property type="gene ID" value="ENSLLEG00000009176.1"/>
</dbReference>
<dbReference type="AlphaFoldDB" id="A0A8C5MMD6"/>
<reference evidence="2" key="2">
    <citation type="submission" date="2025-09" db="UniProtKB">
        <authorList>
            <consortium name="Ensembl"/>
        </authorList>
    </citation>
    <scope>IDENTIFICATION</scope>
</reference>
<sequence>MDPGEGSGLWDPIDEDSAGSVSRWSPGDSGNVSQSHSVCSGASAGLLTEEEEEDPGKPGAPPAVLDHLLPAAASSFSGYMLQGYQQAETETLEKCLEDLLIRVDEFVGMLDMIRNDTSQVINDRVPQIHAKASEMRKLYQKIDTLEAFVKKVGGSVALMEEQVTQAETQLGASHNPFKKIFQNISTSPLFSPTKTSSPRAQARYEVPPIFKTEDHFPCAS</sequence>
<evidence type="ECO:0000313" key="2">
    <source>
        <dbReference type="Ensembl" id="ENSLLEP00000014413.1"/>
    </source>
</evidence>
<proteinExistence type="predicted"/>
<accession>A0A8C5MMD6</accession>
<dbReference type="PANTHER" id="PTHR16230:SF4">
    <property type="entry name" value="BIOGENESIS OF LYSOSOME-RELATED ORGANELLES COMPLEX 1 SUBUNIT 4"/>
    <property type="match status" value="1"/>
</dbReference>
<feature type="compositionally biased region" description="Polar residues" evidence="1">
    <location>
        <begin position="19"/>
        <end position="40"/>
    </location>
</feature>
<dbReference type="PANTHER" id="PTHR16230">
    <property type="entry name" value="CAPPUCCINO"/>
    <property type="match status" value="1"/>
</dbReference>
<name>A0A8C5MMD6_9ANUR</name>